<keyword evidence="9" id="KW-0812">Transmembrane</keyword>
<gene>
    <name evidence="11" type="ORF">IQ249_03655</name>
</gene>
<dbReference type="AlphaFoldDB" id="A0A8J7B8Q6"/>
<evidence type="ECO:0000313" key="12">
    <source>
        <dbReference type="Proteomes" id="UP000654482"/>
    </source>
</evidence>
<dbReference type="RefSeq" id="WP_194028081.1">
    <property type="nucleotide sequence ID" value="NZ_JADEWZ010000004.1"/>
</dbReference>
<dbReference type="EC" id="2.7.11.1" evidence="1"/>
<dbReference type="SMART" id="SM00220">
    <property type="entry name" value="S_TKc"/>
    <property type="match status" value="1"/>
</dbReference>
<evidence type="ECO:0000256" key="2">
    <source>
        <dbReference type="ARBA" id="ARBA00022527"/>
    </source>
</evidence>
<proteinExistence type="predicted"/>
<organism evidence="11 12">
    <name type="scientific">Lusitaniella coriacea LEGE 07157</name>
    <dbReference type="NCBI Taxonomy" id="945747"/>
    <lineage>
        <taxon>Bacteria</taxon>
        <taxon>Bacillati</taxon>
        <taxon>Cyanobacteriota</taxon>
        <taxon>Cyanophyceae</taxon>
        <taxon>Spirulinales</taxon>
        <taxon>Lusitaniellaceae</taxon>
        <taxon>Lusitaniella</taxon>
    </lineage>
</organism>
<dbReference type="InterPro" id="IPR011009">
    <property type="entry name" value="Kinase-like_dom_sf"/>
</dbReference>
<dbReference type="Gene3D" id="1.10.510.10">
    <property type="entry name" value="Transferase(Phosphotransferase) domain 1"/>
    <property type="match status" value="1"/>
</dbReference>
<feature type="transmembrane region" description="Helical" evidence="9">
    <location>
        <begin position="404"/>
        <end position="425"/>
    </location>
</feature>
<evidence type="ECO:0000256" key="7">
    <source>
        <dbReference type="ARBA" id="ARBA00047899"/>
    </source>
</evidence>
<dbReference type="Gene3D" id="3.30.200.20">
    <property type="entry name" value="Phosphorylase Kinase, domain 1"/>
    <property type="match status" value="1"/>
</dbReference>
<keyword evidence="6" id="KW-0067">ATP-binding</keyword>
<evidence type="ECO:0000256" key="8">
    <source>
        <dbReference type="ARBA" id="ARBA00048679"/>
    </source>
</evidence>
<feature type="transmembrane region" description="Helical" evidence="9">
    <location>
        <begin position="437"/>
        <end position="454"/>
    </location>
</feature>
<keyword evidence="12" id="KW-1185">Reference proteome</keyword>
<feature type="transmembrane region" description="Helical" evidence="9">
    <location>
        <begin position="487"/>
        <end position="505"/>
    </location>
</feature>
<accession>A0A8J7B8Q6</accession>
<dbReference type="PROSITE" id="PS50011">
    <property type="entry name" value="PROTEIN_KINASE_DOM"/>
    <property type="match status" value="1"/>
</dbReference>
<dbReference type="PROSITE" id="PS00108">
    <property type="entry name" value="PROTEIN_KINASE_ST"/>
    <property type="match status" value="1"/>
</dbReference>
<evidence type="ECO:0000256" key="6">
    <source>
        <dbReference type="ARBA" id="ARBA00022840"/>
    </source>
</evidence>
<evidence type="ECO:0000256" key="5">
    <source>
        <dbReference type="ARBA" id="ARBA00022777"/>
    </source>
</evidence>
<keyword evidence="2" id="KW-0723">Serine/threonine-protein kinase</keyword>
<evidence type="ECO:0000256" key="4">
    <source>
        <dbReference type="ARBA" id="ARBA00022741"/>
    </source>
</evidence>
<dbReference type="InterPro" id="IPR008271">
    <property type="entry name" value="Ser/Thr_kinase_AS"/>
</dbReference>
<dbReference type="GO" id="GO:0005524">
    <property type="term" value="F:ATP binding"/>
    <property type="evidence" value="ECO:0007669"/>
    <property type="project" value="UniProtKB-KW"/>
</dbReference>
<evidence type="ECO:0000313" key="11">
    <source>
        <dbReference type="EMBL" id="MBE9114988.1"/>
    </source>
</evidence>
<dbReference type="Pfam" id="PF00069">
    <property type="entry name" value="Pkinase"/>
    <property type="match status" value="1"/>
</dbReference>
<dbReference type="CDD" id="cd14014">
    <property type="entry name" value="STKc_PknB_like"/>
    <property type="match status" value="1"/>
</dbReference>
<reference evidence="11" key="1">
    <citation type="submission" date="2020-10" db="EMBL/GenBank/DDBJ databases">
        <authorList>
            <person name="Castelo-Branco R."/>
            <person name="Eusebio N."/>
            <person name="Adriana R."/>
            <person name="Vieira A."/>
            <person name="Brugerolle De Fraissinette N."/>
            <person name="Rezende De Castro R."/>
            <person name="Schneider M.P."/>
            <person name="Vasconcelos V."/>
            <person name="Leao P.N."/>
        </authorList>
    </citation>
    <scope>NUCLEOTIDE SEQUENCE</scope>
    <source>
        <strain evidence="11">LEGE 07157</strain>
    </source>
</reference>
<feature type="transmembrane region" description="Helical" evidence="9">
    <location>
        <begin position="526"/>
        <end position="549"/>
    </location>
</feature>
<feature type="transmembrane region" description="Helical" evidence="9">
    <location>
        <begin position="461"/>
        <end position="481"/>
    </location>
</feature>
<keyword evidence="5 11" id="KW-0418">Kinase</keyword>
<keyword evidence="3" id="KW-0808">Transferase</keyword>
<feature type="transmembrane region" description="Helical" evidence="9">
    <location>
        <begin position="365"/>
        <end position="392"/>
    </location>
</feature>
<keyword evidence="9" id="KW-1133">Transmembrane helix</keyword>
<dbReference type="GO" id="GO:0004674">
    <property type="term" value="F:protein serine/threonine kinase activity"/>
    <property type="evidence" value="ECO:0007669"/>
    <property type="project" value="UniProtKB-KW"/>
</dbReference>
<evidence type="ECO:0000256" key="3">
    <source>
        <dbReference type="ARBA" id="ARBA00022679"/>
    </source>
</evidence>
<keyword evidence="9" id="KW-0472">Membrane</keyword>
<comment type="catalytic activity">
    <reaction evidence="8">
        <text>L-seryl-[protein] + ATP = O-phospho-L-seryl-[protein] + ADP + H(+)</text>
        <dbReference type="Rhea" id="RHEA:17989"/>
        <dbReference type="Rhea" id="RHEA-COMP:9863"/>
        <dbReference type="Rhea" id="RHEA-COMP:11604"/>
        <dbReference type="ChEBI" id="CHEBI:15378"/>
        <dbReference type="ChEBI" id="CHEBI:29999"/>
        <dbReference type="ChEBI" id="CHEBI:30616"/>
        <dbReference type="ChEBI" id="CHEBI:83421"/>
        <dbReference type="ChEBI" id="CHEBI:456216"/>
        <dbReference type="EC" id="2.7.11.1"/>
    </reaction>
</comment>
<dbReference type="SUPFAM" id="SSF56112">
    <property type="entry name" value="Protein kinase-like (PK-like)"/>
    <property type="match status" value="1"/>
</dbReference>
<evidence type="ECO:0000256" key="1">
    <source>
        <dbReference type="ARBA" id="ARBA00012513"/>
    </source>
</evidence>
<sequence>MSRPNRLHCINPLCQSPCPQPGDNRFCQRCGTSLYLNGRYIPFGHLGTGGFAAIYEVWDLQQQEEKVLKVLTATSEKALQLFQQEASVLASLHHPGVPRVEPNSFFEVKTPAQSIYCLAMEKIVGHNLEEILSQHYPQGYPEDLVGDWLCQLVEILEVLHERKIVHRDIKPSNLMLRSRTSRDSGQLVLIDFGGAKQQNATQSSTRLFSSGYSPPEQIAGGGVESSADIYALGRTAIHLLTGKYPANFSEDMDTGQLLWRDGVLVGDALADLLDEMSNLNPAKRPQSAQDLHRRLARMPGMALNPTTAIARSISTLAQYSRRWGIQGYAIARQKFDRGWHISWKITKTIATITTNTTQEMAGSGLGAVFGTIIGSFLAFWTPLGWIFARAVLEDIPRLLPGIHIPITPDILLFSCVGFGTGWGLAKVGNFNRRFPPIAGGLLSFCGYGMGWLLWQGMPYSVTDNFFALIATATTFLTLSLGLSNYPLLHTLLTTGGTIALFWFSIYRGVLPDSLIQDILSFKNFDLTLGFCSLLGMGSTFSLSVSYYIIIPFFQWLERP</sequence>
<dbReference type="PANTHER" id="PTHR24363">
    <property type="entry name" value="SERINE/THREONINE PROTEIN KINASE"/>
    <property type="match status" value="1"/>
</dbReference>
<feature type="domain" description="Protein kinase" evidence="10">
    <location>
        <begin position="40"/>
        <end position="295"/>
    </location>
</feature>
<keyword evidence="4" id="KW-0547">Nucleotide-binding</keyword>
<dbReference type="EMBL" id="JADEWZ010000004">
    <property type="protein sequence ID" value="MBE9114988.1"/>
    <property type="molecule type" value="Genomic_DNA"/>
</dbReference>
<evidence type="ECO:0000256" key="9">
    <source>
        <dbReference type="SAM" id="Phobius"/>
    </source>
</evidence>
<protein>
    <recommendedName>
        <fullName evidence="1">non-specific serine/threonine protein kinase</fullName>
        <ecNumber evidence="1">2.7.11.1</ecNumber>
    </recommendedName>
</protein>
<comment type="caution">
    <text evidence="11">The sequence shown here is derived from an EMBL/GenBank/DDBJ whole genome shotgun (WGS) entry which is preliminary data.</text>
</comment>
<name>A0A8J7B8Q6_9CYAN</name>
<evidence type="ECO:0000259" key="10">
    <source>
        <dbReference type="PROSITE" id="PS50011"/>
    </source>
</evidence>
<dbReference type="PANTHER" id="PTHR24363:SF0">
    <property type="entry name" value="SERINE_THREONINE KINASE LIKE DOMAIN CONTAINING 1"/>
    <property type="match status" value="1"/>
</dbReference>
<dbReference type="InterPro" id="IPR000719">
    <property type="entry name" value="Prot_kinase_dom"/>
</dbReference>
<comment type="catalytic activity">
    <reaction evidence="7">
        <text>L-threonyl-[protein] + ATP = O-phospho-L-threonyl-[protein] + ADP + H(+)</text>
        <dbReference type="Rhea" id="RHEA:46608"/>
        <dbReference type="Rhea" id="RHEA-COMP:11060"/>
        <dbReference type="Rhea" id="RHEA-COMP:11605"/>
        <dbReference type="ChEBI" id="CHEBI:15378"/>
        <dbReference type="ChEBI" id="CHEBI:30013"/>
        <dbReference type="ChEBI" id="CHEBI:30616"/>
        <dbReference type="ChEBI" id="CHEBI:61977"/>
        <dbReference type="ChEBI" id="CHEBI:456216"/>
        <dbReference type="EC" id="2.7.11.1"/>
    </reaction>
</comment>
<dbReference type="Proteomes" id="UP000654482">
    <property type="component" value="Unassembled WGS sequence"/>
</dbReference>